<accession>A0A6A6N1X3</accession>
<gene>
    <name evidence="2" type="ORF">GH714_007983</name>
</gene>
<dbReference type="InterPro" id="IPR013780">
    <property type="entry name" value="Glyco_hydro_b"/>
</dbReference>
<evidence type="ECO:0000259" key="1">
    <source>
        <dbReference type="Pfam" id="PF11852"/>
    </source>
</evidence>
<dbReference type="Proteomes" id="UP000467840">
    <property type="component" value="Chromosome 10"/>
</dbReference>
<name>A0A6A6N1X3_HEVBR</name>
<dbReference type="Gene3D" id="2.60.40.1180">
    <property type="entry name" value="Golgi alpha-mannosidase II"/>
    <property type="match status" value="1"/>
</dbReference>
<comment type="caution">
    <text evidence="2">The sequence shown here is derived from an EMBL/GenBank/DDBJ whole genome shotgun (WGS) entry which is preliminary data.</text>
</comment>
<evidence type="ECO:0000313" key="3">
    <source>
        <dbReference type="Proteomes" id="UP000467840"/>
    </source>
</evidence>
<keyword evidence="3" id="KW-1185">Reference proteome</keyword>
<evidence type="ECO:0000313" key="2">
    <source>
        <dbReference type="EMBL" id="KAF2318463.1"/>
    </source>
</evidence>
<proteinExistence type="predicted"/>
<dbReference type="SUPFAM" id="SSF51011">
    <property type="entry name" value="Glycosyl hydrolase domain"/>
    <property type="match status" value="1"/>
</dbReference>
<dbReference type="SUPFAM" id="SSF51445">
    <property type="entry name" value="(Trans)glycosidases"/>
    <property type="match status" value="1"/>
</dbReference>
<dbReference type="EMBL" id="JAAGAX010000003">
    <property type="protein sequence ID" value="KAF2318463.1"/>
    <property type="molecule type" value="Genomic_DNA"/>
</dbReference>
<dbReference type="AlphaFoldDB" id="A0A6A6N1X3"/>
<protein>
    <recommendedName>
        <fullName evidence="1">Alpha-1,6-glucosidases pullulanase-type C-terminal domain-containing protein</fullName>
    </recommendedName>
</protein>
<organism evidence="2 3">
    <name type="scientific">Hevea brasiliensis</name>
    <name type="common">Para rubber tree</name>
    <name type="synonym">Siphonia brasiliensis</name>
    <dbReference type="NCBI Taxonomy" id="3981"/>
    <lineage>
        <taxon>Eukaryota</taxon>
        <taxon>Viridiplantae</taxon>
        <taxon>Streptophyta</taxon>
        <taxon>Embryophyta</taxon>
        <taxon>Tracheophyta</taxon>
        <taxon>Spermatophyta</taxon>
        <taxon>Magnoliopsida</taxon>
        <taxon>eudicotyledons</taxon>
        <taxon>Gunneridae</taxon>
        <taxon>Pentapetalae</taxon>
        <taxon>rosids</taxon>
        <taxon>fabids</taxon>
        <taxon>Malpighiales</taxon>
        <taxon>Euphorbiaceae</taxon>
        <taxon>Crotonoideae</taxon>
        <taxon>Micrandreae</taxon>
        <taxon>Hevea</taxon>
    </lineage>
</organism>
<reference evidence="2 3" key="1">
    <citation type="journal article" date="2020" name="Mol. Plant">
        <title>The Chromosome-Based Rubber Tree Genome Provides New Insights into Spurge Genome Evolution and Rubber Biosynthesis.</title>
        <authorList>
            <person name="Liu J."/>
            <person name="Shi C."/>
            <person name="Shi C.C."/>
            <person name="Li W."/>
            <person name="Zhang Q.J."/>
            <person name="Zhang Y."/>
            <person name="Li K."/>
            <person name="Lu H.F."/>
            <person name="Shi C."/>
            <person name="Zhu S.T."/>
            <person name="Xiao Z.Y."/>
            <person name="Nan H."/>
            <person name="Yue Y."/>
            <person name="Zhu X.G."/>
            <person name="Wu Y."/>
            <person name="Hong X.N."/>
            <person name="Fan G.Y."/>
            <person name="Tong Y."/>
            <person name="Zhang D."/>
            <person name="Mao C.L."/>
            <person name="Liu Y.L."/>
            <person name="Hao S.J."/>
            <person name="Liu W.Q."/>
            <person name="Lv M.Q."/>
            <person name="Zhang H.B."/>
            <person name="Liu Y."/>
            <person name="Hu-Tang G.R."/>
            <person name="Wang J.P."/>
            <person name="Wang J.H."/>
            <person name="Sun Y.H."/>
            <person name="Ni S.B."/>
            <person name="Chen W.B."/>
            <person name="Zhang X.C."/>
            <person name="Jiao Y.N."/>
            <person name="Eichler E.E."/>
            <person name="Li G.H."/>
            <person name="Liu X."/>
            <person name="Gao L.Z."/>
        </authorList>
    </citation>
    <scope>NUCLEOTIDE SEQUENCE [LARGE SCALE GENOMIC DNA]</scope>
    <source>
        <strain evidence="3">cv. GT1</strain>
        <tissue evidence="2">Leaf</tissue>
    </source>
</reference>
<feature type="domain" description="Alpha-1,6-glucosidases pullulanase-type C-terminal" evidence="1">
    <location>
        <begin position="380"/>
        <end position="482"/>
    </location>
</feature>
<dbReference type="InterPro" id="IPR024561">
    <property type="entry name" value="Pullul_strch_C"/>
</dbReference>
<dbReference type="InterPro" id="IPR017853">
    <property type="entry name" value="GH"/>
</dbReference>
<dbReference type="PANTHER" id="PTHR43002">
    <property type="entry name" value="GLYCOGEN DEBRANCHING ENZYME"/>
    <property type="match status" value="1"/>
</dbReference>
<dbReference type="Pfam" id="PF11852">
    <property type="entry name" value="Pullul_strch_C"/>
    <property type="match status" value="1"/>
</dbReference>
<dbReference type="Gene3D" id="3.20.20.80">
    <property type="entry name" value="Glycosidases"/>
    <property type="match status" value="1"/>
</dbReference>
<sequence length="486" mass="53716">MLENYHRIQLSNKLILLQSKMMMGIIGGRLLDASDWSQFYQVYCELTSIPFHCLCLAKVQSCSLGVPKGSYASNPNGPCRTIEFRKMVQALNHIGLRVVLDVVYNHLHGSGPFDENSVLDKVVPGYYLRRNNDGFIENSTCVNNTASEHYMVERLIIDDLLSWAVNYKVDGFRFDLMGHIMKSTMMKAKDALLSLTNERNGVDGSSIYIYGEGWDFGEVAKNGRGINASQFNLGGTGIGSFNDRIRDAMLGGSPFGHPLHQGFVTGLMLQPNGHDHGGKAVEELMLTIAKDHIQAGMAANLRDFVLVNSEGKEVKGSEILMNGGAPVAYALCPIETINYVSAHDNETLFDIVCMKTPMKISVDERCRLNHLATSIIAMSQERVRFHNTGPSWVPGVIVMSIEDGHEGLPGLSQLDPIYSYIVVIFNTCPTKVSFASPALRPRYFQLHPVQAMSSDEVVKKSTYEASSGCFTVPPMTTSVFVEPRKI</sequence>